<dbReference type="PANTHER" id="PTHR43751">
    <property type="entry name" value="SULFATASE"/>
    <property type="match status" value="1"/>
</dbReference>
<sequence length="656" mass="74067">MIKVSYKIKAILLAVFFTQIVEVLLLQRKYDLFTGGFLQPFSYLTWQDRALFLGISFWVDFAFFGVLGLVWFAAARKLKINCLLAAYNFIFLSCSFMGIWLAVKFKVLEYFNDTLNFLIIRNLGGGSLLEALTYAADEASMIIIVIFVFIVLYWIGLRAVKLSMKNTSDSKSYIGSTNPWLLVSFILITIALIYYSGRSFEMRYGLGRKTSFMLISAALDSLTDLDRDGFGAFSYISDKAPLDPGIYPGALDIPGNGKDENGLGGDFIWHGKTPDSLAQISVQSGDHILLIMLESARADLVHKKWEGRTVAPNINELADTGTAVKYAYTHTGYTASSIKALFNRTISDETDKIPLIDFLESSDYEISFISGQDESFGGTASSIGMDAQGRYLFDARSALDDRVYSSKAPGSLRLSEERIVQQFFERSEELNWDKPQFFYINLQAAHFPYSHPKMPGIINEKPIPRSEISPENRKMVEASYWNAIAVADQAVGDMINHMKNIGMYEKTVVMILGDHGESLFDDGFLGHGHALNKIQTHIPLIINRPGLSIQCAVGQMDMAELLVQAASRQFNPVQWDDKERAVLQIIGDLQKPQLAGIVSYDEVRTILDFRNRRIFFSDLERWEDFDDALQYKNLSKRVKTLVEKWETACWENHISK</sequence>
<dbReference type="EMBL" id="CP061799">
    <property type="protein sequence ID" value="QTA79115.1"/>
    <property type="molecule type" value="Genomic_DNA"/>
</dbReference>
<feature type="transmembrane region" description="Helical" evidence="1">
    <location>
        <begin position="139"/>
        <end position="160"/>
    </location>
</feature>
<keyword evidence="1" id="KW-0472">Membrane</keyword>
<reference evidence="3" key="1">
    <citation type="journal article" date="2021" name="Microb. Physiol.">
        <title>Proteogenomic Insights into the Physiology of Marine, Sulfate-Reducing, Filamentous Desulfonema limicola and Desulfonema magnum.</title>
        <authorList>
            <person name="Schnaars V."/>
            <person name="Wohlbrand L."/>
            <person name="Scheve S."/>
            <person name="Hinrichs C."/>
            <person name="Reinhardt R."/>
            <person name="Rabus R."/>
        </authorList>
    </citation>
    <scope>NUCLEOTIDE SEQUENCE</scope>
    <source>
        <strain evidence="3">5ac10</strain>
    </source>
</reference>
<dbReference type="Proteomes" id="UP000663720">
    <property type="component" value="Chromosome"/>
</dbReference>
<dbReference type="RefSeq" id="WP_207690898.1">
    <property type="nucleotide sequence ID" value="NZ_CP061799.1"/>
</dbReference>
<dbReference type="SUPFAM" id="SSF53649">
    <property type="entry name" value="Alkaline phosphatase-like"/>
    <property type="match status" value="1"/>
</dbReference>
<evidence type="ECO:0000256" key="1">
    <source>
        <dbReference type="SAM" id="Phobius"/>
    </source>
</evidence>
<dbReference type="PANTHER" id="PTHR43751:SF3">
    <property type="entry name" value="SULFATASE N-TERMINAL DOMAIN-CONTAINING PROTEIN"/>
    <property type="match status" value="1"/>
</dbReference>
<proteinExistence type="predicted"/>
<gene>
    <name evidence="3" type="ORF">dnl_13680</name>
</gene>
<feature type="domain" description="Sulfatase N-terminal" evidence="2">
    <location>
        <begin position="287"/>
        <end position="547"/>
    </location>
</feature>
<keyword evidence="1" id="KW-0812">Transmembrane</keyword>
<dbReference type="Gene3D" id="3.40.720.10">
    <property type="entry name" value="Alkaline Phosphatase, subunit A"/>
    <property type="match status" value="1"/>
</dbReference>
<dbReference type="InterPro" id="IPR000917">
    <property type="entry name" value="Sulfatase_N"/>
</dbReference>
<dbReference type="AlphaFoldDB" id="A0A975B5E3"/>
<keyword evidence="1" id="KW-1133">Transmembrane helix</keyword>
<feature type="transmembrane region" description="Helical" evidence="1">
    <location>
        <begin position="50"/>
        <end position="72"/>
    </location>
</feature>
<dbReference type="KEGG" id="dli:dnl_13680"/>
<dbReference type="InterPro" id="IPR017850">
    <property type="entry name" value="Alkaline_phosphatase_core_sf"/>
</dbReference>
<dbReference type="Pfam" id="PF00884">
    <property type="entry name" value="Sulfatase"/>
    <property type="match status" value="1"/>
</dbReference>
<name>A0A975B5E3_9BACT</name>
<organism evidence="3 4">
    <name type="scientific">Desulfonema limicola</name>
    <dbReference type="NCBI Taxonomy" id="45656"/>
    <lineage>
        <taxon>Bacteria</taxon>
        <taxon>Pseudomonadati</taxon>
        <taxon>Thermodesulfobacteriota</taxon>
        <taxon>Desulfobacteria</taxon>
        <taxon>Desulfobacterales</taxon>
        <taxon>Desulfococcaceae</taxon>
        <taxon>Desulfonema</taxon>
    </lineage>
</organism>
<feature type="transmembrane region" description="Helical" evidence="1">
    <location>
        <begin position="84"/>
        <end position="103"/>
    </location>
</feature>
<evidence type="ECO:0000313" key="4">
    <source>
        <dbReference type="Proteomes" id="UP000663720"/>
    </source>
</evidence>
<evidence type="ECO:0000313" key="3">
    <source>
        <dbReference type="EMBL" id="QTA79115.1"/>
    </source>
</evidence>
<keyword evidence="4" id="KW-1185">Reference proteome</keyword>
<feature type="transmembrane region" description="Helical" evidence="1">
    <location>
        <begin position="180"/>
        <end position="197"/>
    </location>
</feature>
<dbReference type="InterPro" id="IPR052701">
    <property type="entry name" value="GAG_Ulvan_Degrading_Sulfatases"/>
</dbReference>
<protein>
    <submittedName>
        <fullName evidence="3">Sulfatase N-terminal domain-containing protein</fullName>
    </submittedName>
</protein>
<evidence type="ECO:0000259" key="2">
    <source>
        <dbReference type="Pfam" id="PF00884"/>
    </source>
</evidence>
<accession>A0A975B5E3</accession>